<dbReference type="Pfam" id="PF26061">
    <property type="entry name" value="DUF8021"/>
    <property type="match status" value="1"/>
</dbReference>
<dbReference type="EMBL" id="LDTZ01000019">
    <property type="protein sequence ID" value="KNA90342.1"/>
    <property type="molecule type" value="Genomic_DNA"/>
</dbReference>
<gene>
    <name evidence="2" type="ORF">ABW18_15640</name>
</gene>
<evidence type="ECO:0000313" key="3">
    <source>
        <dbReference type="Proteomes" id="UP000037247"/>
    </source>
</evidence>
<organism evidence="2 3">
    <name type="scientific">Gordonia jacobaea</name>
    <dbReference type="NCBI Taxonomy" id="122202"/>
    <lineage>
        <taxon>Bacteria</taxon>
        <taxon>Bacillati</taxon>
        <taxon>Actinomycetota</taxon>
        <taxon>Actinomycetes</taxon>
        <taxon>Mycobacteriales</taxon>
        <taxon>Gordoniaceae</taxon>
        <taxon>Gordonia</taxon>
    </lineage>
</organism>
<proteinExistence type="predicted"/>
<evidence type="ECO:0000313" key="2">
    <source>
        <dbReference type="EMBL" id="KNA90342.1"/>
    </source>
</evidence>
<dbReference type="RefSeq" id="WP_049699914.1">
    <property type="nucleotide sequence ID" value="NZ_LDTZ01000019.1"/>
</dbReference>
<dbReference type="Proteomes" id="UP000037247">
    <property type="component" value="Unassembled WGS sequence"/>
</dbReference>
<accession>A0ABR5I9Q9</accession>
<protein>
    <recommendedName>
        <fullName evidence="1">DUF8021 domain-containing protein</fullName>
    </recommendedName>
</protein>
<name>A0ABR5I9Q9_9ACTN</name>
<sequence length="131" mass="14375">MTDIAPADDDGDSVGGQRIAAARAYVDALVSHDPSGVRLHPDCTRVEMGIKTGRSGDHIARSLARGPQFRLIHRVSGFEAVVEGHTVSTKYRVHVAPKAFGLWAPVSESFLIDDEVRIRTIVARFGFPRRR</sequence>
<reference evidence="2 3" key="1">
    <citation type="submission" date="2015-05" db="EMBL/GenBank/DDBJ databases">
        <title>Draft genome sequence of the bacterium Gordonia jacobaea a new member of the Gordonia genus.</title>
        <authorList>
            <person name="Jimenez-Galisteo G."/>
            <person name="Dominguez A."/>
            <person name="Munoz E."/>
            <person name="Vinas M."/>
        </authorList>
    </citation>
    <scope>NUCLEOTIDE SEQUENCE [LARGE SCALE GENOMIC DNA]</scope>
    <source>
        <strain evidence="3">mv1</strain>
    </source>
</reference>
<evidence type="ECO:0000259" key="1">
    <source>
        <dbReference type="Pfam" id="PF26061"/>
    </source>
</evidence>
<feature type="domain" description="DUF8021" evidence="1">
    <location>
        <begin position="17"/>
        <end position="124"/>
    </location>
</feature>
<dbReference type="InterPro" id="IPR058334">
    <property type="entry name" value="DUF8021"/>
</dbReference>
<comment type="caution">
    <text evidence="2">The sequence shown here is derived from an EMBL/GenBank/DDBJ whole genome shotgun (WGS) entry which is preliminary data.</text>
</comment>
<keyword evidence="3" id="KW-1185">Reference proteome</keyword>